<evidence type="ECO:0000313" key="2">
    <source>
        <dbReference type="Proteomes" id="UP001597119"/>
    </source>
</evidence>
<dbReference type="EMBL" id="JBHUDJ010000006">
    <property type="protein sequence ID" value="MFD1587849.1"/>
    <property type="molecule type" value="Genomic_DNA"/>
</dbReference>
<reference evidence="1 2" key="1">
    <citation type="journal article" date="2019" name="Int. J. Syst. Evol. Microbiol.">
        <title>The Global Catalogue of Microorganisms (GCM) 10K type strain sequencing project: providing services to taxonomists for standard genome sequencing and annotation.</title>
        <authorList>
            <consortium name="The Broad Institute Genomics Platform"/>
            <consortium name="The Broad Institute Genome Sequencing Center for Infectious Disease"/>
            <person name="Wu L."/>
            <person name="Ma J."/>
        </authorList>
    </citation>
    <scope>NUCLEOTIDE SEQUENCE [LARGE SCALE GENOMIC DNA]</scope>
    <source>
        <strain evidence="1 2">CGMCC 1.12125</strain>
    </source>
</reference>
<dbReference type="Pfam" id="PF02643">
    <property type="entry name" value="DUF192"/>
    <property type="match status" value="1"/>
</dbReference>
<dbReference type="Proteomes" id="UP001597119">
    <property type="component" value="Unassembled WGS sequence"/>
</dbReference>
<dbReference type="InterPro" id="IPR038695">
    <property type="entry name" value="Saro_0823-like_sf"/>
</dbReference>
<sequence>MPSKVAASATAGVFAIIVAAVVVQTGVLAPPLDESDYETTTVTLQDQDGTNRSTVDVRIADTDRKRYVGLSETASLGEDEGMLFVHEREERHAYVMRNMSFPLDIVFIDANGTITRIHHAETEPNTANRDLTRYPGTGKYVLEVERGYTNRTCIEEGDTVVIPDAVD</sequence>
<dbReference type="PANTHER" id="PTHR37953">
    <property type="entry name" value="UPF0127 PROTEIN MJ1496"/>
    <property type="match status" value="1"/>
</dbReference>
<accession>A0ABD6CDC9</accession>
<organism evidence="1 2">
    <name type="scientific">Halorientalis brevis</name>
    <dbReference type="NCBI Taxonomy" id="1126241"/>
    <lineage>
        <taxon>Archaea</taxon>
        <taxon>Methanobacteriati</taxon>
        <taxon>Methanobacteriota</taxon>
        <taxon>Stenosarchaea group</taxon>
        <taxon>Halobacteria</taxon>
        <taxon>Halobacteriales</taxon>
        <taxon>Haloarculaceae</taxon>
        <taxon>Halorientalis</taxon>
    </lineage>
</organism>
<dbReference type="InterPro" id="IPR003795">
    <property type="entry name" value="DUF192"/>
</dbReference>
<keyword evidence="2" id="KW-1185">Reference proteome</keyword>
<dbReference type="AlphaFoldDB" id="A0ABD6CDC9"/>
<comment type="caution">
    <text evidence="1">The sequence shown here is derived from an EMBL/GenBank/DDBJ whole genome shotgun (WGS) entry which is preliminary data.</text>
</comment>
<protein>
    <submittedName>
        <fullName evidence="1">DUF192 domain-containing protein</fullName>
    </submittedName>
</protein>
<dbReference type="RefSeq" id="WP_247380551.1">
    <property type="nucleotide sequence ID" value="NZ_JALLGV010000008.1"/>
</dbReference>
<evidence type="ECO:0000313" key="1">
    <source>
        <dbReference type="EMBL" id="MFD1587849.1"/>
    </source>
</evidence>
<name>A0ABD6CDC9_9EURY</name>
<dbReference type="PANTHER" id="PTHR37953:SF1">
    <property type="entry name" value="UPF0127 PROTEIN MJ1496"/>
    <property type="match status" value="1"/>
</dbReference>
<dbReference type="Gene3D" id="2.60.120.1140">
    <property type="entry name" value="Protein of unknown function DUF192"/>
    <property type="match status" value="1"/>
</dbReference>
<proteinExistence type="predicted"/>
<gene>
    <name evidence="1" type="ORF">ACFR9U_12735</name>
</gene>